<evidence type="ECO:0000313" key="3">
    <source>
        <dbReference type="EMBL" id="PLW33168.1"/>
    </source>
</evidence>
<dbReference type="EMBL" id="PGCI01000938">
    <property type="protein sequence ID" value="PLW11069.1"/>
    <property type="molecule type" value="Genomic_DNA"/>
</dbReference>
<proteinExistence type="predicted"/>
<sequence>MSKFVFLVGLLIPFPIPCHAPSKDSIDLELRLSSSSVNRDSSLNEYNNIRETSSRVPLASVPDFVISTPLRYVASQAVTDPPSTGTHMSTPALMNDNIASTMFRSSIEVPKYQETRGVI</sequence>
<accession>A0A2N5U676</accession>
<evidence type="ECO:0000256" key="1">
    <source>
        <dbReference type="SAM" id="SignalP"/>
    </source>
</evidence>
<dbReference type="Proteomes" id="UP000235392">
    <property type="component" value="Unassembled WGS sequence"/>
</dbReference>
<gene>
    <name evidence="3" type="ORF">PCASD_13147</name>
    <name evidence="2" type="ORF">PCASD_24824</name>
</gene>
<evidence type="ECO:0000313" key="2">
    <source>
        <dbReference type="EMBL" id="PLW11069.1"/>
    </source>
</evidence>
<feature type="chain" id="PRO_5014563511" evidence="1">
    <location>
        <begin position="21"/>
        <end position="119"/>
    </location>
</feature>
<dbReference type="AlphaFoldDB" id="A0A2N5U676"/>
<organism evidence="3 4">
    <name type="scientific">Puccinia coronata f. sp. avenae</name>
    <dbReference type="NCBI Taxonomy" id="200324"/>
    <lineage>
        <taxon>Eukaryota</taxon>
        <taxon>Fungi</taxon>
        <taxon>Dikarya</taxon>
        <taxon>Basidiomycota</taxon>
        <taxon>Pucciniomycotina</taxon>
        <taxon>Pucciniomycetes</taxon>
        <taxon>Pucciniales</taxon>
        <taxon>Pucciniaceae</taxon>
        <taxon>Puccinia</taxon>
    </lineage>
</organism>
<reference evidence="3 4" key="1">
    <citation type="submission" date="2017-11" db="EMBL/GenBank/DDBJ databases">
        <title>De novo assembly and phasing of dikaryotic genomes from two isolates of Puccinia coronata f. sp. avenae, the causal agent of oat crown rust.</title>
        <authorList>
            <person name="Miller M.E."/>
            <person name="Zhang Y."/>
            <person name="Omidvar V."/>
            <person name="Sperschneider J."/>
            <person name="Schwessinger B."/>
            <person name="Raley C."/>
            <person name="Palmer J.M."/>
            <person name="Garnica D."/>
            <person name="Upadhyaya N."/>
            <person name="Rathjen J."/>
            <person name="Taylor J.M."/>
            <person name="Park R.F."/>
            <person name="Dodds P.N."/>
            <person name="Hirsch C.D."/>
            <person name="Kianian S.F."/>
            <person name="Figueroa M."/>
        </authorList>
    </citation>
    <scope>NUCLEOTIDE SEQUENCE [LARGE SCALE GENOMIC DNA]</scope>
    <source>
        <strain evidence="3">12SD80</strain>
    </source>
</reference>
<name>A0A2N5U676_9BASI</name>
<comment type="caution">
    <text evidence="3">The sequence shown here is derived from an EMBL/GenBank/DDBJ whole genome shotgun (WGS) entry which is preliminary data.</text>
</comment>
<keyword evidence="1" id="KW-0732">Signal</keyword>
<dbReference type="EMBL" id="PGCI01000226">
    <property type="protein sequence ID" value="PLW33168.1"/>
    <property type="molecule type" value="Genomic_DNA"/>
</dbReference>
<protein>
    <submittedName>
        <fullName evidence="3">Uncharacterized protein</fullName>
    </submittedName>
</protein>
<evidence type="ECO:0000313" key="4">
    <source>
        <dbReference type="Proteomes" id="UP000235392"/>
    </source>
</evidence>
<feature type="signal peptide" evidence="1">
    <location>
        <begin position="1"/>
        <end position="20"/>
    </location>
</feature>